<feature type="region of interest" description="Disordered" evidence="1">
    <location>
        <begin position="162"/>
        <end position="192"/>
    </location>
</feature>
<dbReference type="InterPro" id="IPR027367">
    <property type="entry name" value="Gly-zipper_YMGG"/>
</dbReference>
<evidence type="ECO:0000259" key="3">
    <source>
        <dbReference type="Pfam" id="PF13441"/>
    </source>
</evidence>
<evidence type="ECO:0000313" key="4">
    <source>
        <dbReference type="EMBL" id="WWM70007.1"/>
    </source>
</evidence>
<accession>A0ABZ2G2F1</accession>
<feature type="compositionally biased region" description="Polar residues" evidence="1">
    <location>
        <begin position="170"/>
        <end position="180"/>
    </location>
</feature>
<keyword evidence="2" id="KW-0732">Signal</keyword>
<evidence type="ECO:0000256" key="2">
    <source>
        <dbReference type="SAM" id="SignalP"/>
    </source>
</evidence>
<feature type="domain" description="YMGG-like Gly-zipper" evidence="3">
    <location>
        <begin position="30"/>
        <end position="73"/>
    </location>
</feature>
<protein>
    <submittedName>
        <fullName evidence="4">Glycine zipper domain-containing protein</fullName>
    </submittedName>
</protein>
<evidence type="ECO:0000256" key="1">
    <source>
        <dbReference type="SAM" id="MobiDB-lite"/>
    </source>
</evidence>
<reference evidence="4 5" key="1">
    <citation type="submission" date="2024-02" db="EMBL/GenBank/DDBJ databases">
        <title>Full genome sequence of Sphingomonas kaistensis.</title>
        <authorList>
            <person name="Poletto B.L."/>
            <person name="Silva G."/>
            <person name="Galante D."/>
            <person name="Campos K.R."/>
            <person name="Santos M.B.N."/>
            <person name="Sacchi C.T."/>
        </authorList>
    </citation>
    <scope>NUCLEOTIDE SEQUENCE [LARGE SCALE GENOMIC DNA]</scope>
    <source>
        <strain evidence="4 5">MA4R</strain>
    </source>
</reference>
<name>A0ABZ2G2F1_9SPHN</name>
<gene>
    <name evidence="4" type="ORF">V6R86_04730</name>
</gene>
<feature type="signal peptide" evidence="2">
    <location>
        <begin position="1"/>
        <end position="18"/>
    </location>
</feature>
<sequence length="192" mass="18331">MKKTLIALAAASSLSLGACSTMNNNDTLADAATGAAVGAVGGAAVGAVVPGVSPITGAAVGAAIGGLTGAVWADNNNDGYADGYVQNGQYYQGTPSGYDSTLGRVATGAGIGAVAGVAAGALIPGVSLLEGAVAGAVVGGLAGAIWADNDRDGRVDGYVQNGQYYPGAPAQTNTGSSYQQPAPAPSRSGERG</sequence>
<keyword evidence="5" id="KW-1185">Reference proteome</keyword>
<feature type="chain" id="PRO_5046174373" evidence="2">
    <location>
        <begin position="19"/>
        <end position="192"/>
    </location>
</feature>
<evidence type="ECO:0000313" key="5">
    <source>
        <dbReference type="Proteomes" id="UP001382935"/>
    </source>
</evidence>
<dbReference type="PROSITE" id="PS51257">
    <property type="entry name" value="PROKAR_LIPOPROTEIN"/>
    <property type="match status" value="1"/>
</dbReference>
<dbReference type="Pfam" id="PF13441">
    <property type="entry name" value="Gly-zipper_YMGG"/>
    <property type="match status" value="1"/>
</dbReference>
<dbReference type="EMBL" id="CP145607">
    <property type="protein sequence ID" value="WWM70007.1"/>
    <property type="molecule type" value="Genomic_DNA"/>
</dbReference>
<proteinExistence type="predicted"/>
<dbReference type="Proteomes" id="UP001382935">
    <property type="component" value="Chromosome"/>
</dbReference>
<dbReference type="RefSeq" id="WP_338502573.1">
    <property type="nucleotide sequence ID" value="NZ_CP145607.1"/>
</dbReference>
<organism evidence="4 5">
    <name type="scientific">Sphingomonas kaistensis</name>
    <dbReference type="NCBI Taxonomy" id="298708"/>
    <lineage>
        <taxon>Bacteria</taxon>
        <taxon>Pseudomonadati</taxon>
        <taxon>Pseudomonadota</taxon>
        <taxon>Alphaproteobacteria</taxon>
        <taxon>Sphingomonadales</taxon>
        <taxon>Sphingomonadaceae</taxon>
        <taxon>Sphingomonas</taxon>
    </lineage>
</organism>